<keyword evidence="5 10" id="KW-0732">Signal</keyword>
<name>A0ABR1KPT9_9PEZI</name>
<keyword evidence="8" id="KW-1015">Disulfide bond</keyword>
<evidence type="ECO:0000256" key="7">
    <source>
        <dbReference type="ARBA" id="ARBA00022837"/>
    </source>
</evidence>
<dbReference type="PANTHER" id="PTHR33938">
    <property type="entry name" value="FERULOYL ESTERASE B-RELATED"/>
    <property type="match status" value="1"/>
</dbReference>
<evidence type="ECO:0000256" key="2">
    <source>
        <dbReference type="ARBA" id="ARBA00022487"/>
    </source>
</evidence>
<accession>A0ABR1KPT9</accession>
<evidence type="ECO:0000256" key="4">
    <source>
        <dbReference type="ARBA" id="ARBA00022723"/>
    </source>
</evidence>
<dbReference type="Proteomes" id="UP001363622">
    <property type="component" value="Unassembled WGS sequence"/>
</dbReference>
<evidence type="ECO:0000313" key="11">
    <source>
        <dbReference type="EMBL" id="KAK7517380.1"/>
    </source>
</evidence>
<dbReference type="InterPro" id="IPR029058">
    <property type="entry name" value="AB_hydrolase_fold"/>
</dbReference>
<proteinExistence type="inferred from homology"/>
<evidence type="ECO:0000256" key="3">
    <source>
        <dbReference type="ARBA" id="ARBA00022651"/>
    </source>
</evidence>
<keyword evidence="12" id="KW-1185">Reference proteome</keyword>
<dbReference type="Pfam" id="PF07519">
    <property type="entry name" value="Tannase"/>
    <property type="match status" value="1"/>
</dbReference>
<dbReference type="EMBL" id="JBBPHU010000005">
    <property type="protein sequence ID" value="KAK7517380.1"/>
    <property type="molecule type" value="Genomic_DNA"/>
</dbReference>
<evidence type="ECO:0000256" key="8">
    <source>
        <dbReference type="ARBA" id="ARBA00023157"/>
    </source>
</evidence>
<reference evidence="11 12" key="1">
    <citation type="submission" date="2024-04" db="EMBL/GenBank/DDBJ databases">
        <title>Phyllosticta paracitricarpa is synonymous to the EU quarantine fungus P. citricarpa based on phylogenomic analyses.</title>
        <authorList>
            <consortium name="Lawrence Berkeley National Laboratory"/>
            <person name="Van Ingen-Buijs V.A."/>
            <person name="Van Westerhoven A.C."/>
            <person name="Haridas S."/>
            <person name="Skiadas P."/>
            <person name="Martin F."/>
            <person name="Groenewald J.Z."/>
            <person name="Crous P.W."/>
            <person name="Seidl M.F."/>
        </authorList>
    </citation>
    <scope>NUCLEOTIDE SEQUENCE [LARGE SCALE GENOMIC DNA]</scope>
    <source>
        <strain evidence="11 12">CBS 123371</strain>
    </source>
</reference>
<feature type="signal peptide" evidence="10">
    <location>
        <begin position="1"/>
        <end position="22"/>
    </location>
</feature>
<keyword evidence="3" id="KW-0624">Polysaccharide degradation</keyword>
<comment type="caution">
    <text evidence="11">The sequence shown here is derived from an EMBL/GenBank/DDBJ whole genome shotgun (WGS) entry which is preliminary data.</text>
</comment>
<dbReference type="SUPFAM" id="SSF53474">
    <property type="entry name" value="alpha/beta-Hydrolases"/>
    <property type="match status" value="1"/>
</dbReference>
<evidence type="ECO:0000313" key="12">
    <source>
        <dbReference type="Proteomes" id="UP001363622"/>
    </source>
</evidence>
<keyword evidence="6 10" id="KW-0378">Hydrolase</keyword>
<gene>
    <name evidence="11" type="ORF">IWZ03DRAFT_170603</name>
</gene>
<feature type="chain" id="PRO_5044966421" description="Carboxylic ester hydrolase" evidence="10">
    <location>
        <begin position="23"/>
        <end position="544"/>
    </location>
</feature>
<dbReference type="PANTHER" id="PTHR33938:SF15">
    <property type="entry name" value="FERULOYL ESTERASE B-RELATED"/>
    <property type="match status" value="1"/>
</dbReference>
<protein>
    <recommendedName>
        <fullName evidence="10">Carboxylic ester hydrolase</fullName>
        <ecNumber evidence="10">3.1.1.-</ecNumber>
    </recommendedName>
</protein>
<comment type="similarity">
    <text evidence="1 10">Belongs to the tannase family.</text>
</comment>
<evidence type="ECO:0000256" key="5">
    <source>
        <dbReference type="ARBA" id="ARBA00022729"/>
    </source>
</evidence>
<keyword evidence="7" id="KW-0106">Calcium</keyword>
<evidence type="ECO:0000256" key="10">
    <source>
        <dbReference type="RuleBase" id="RU361238"/>
    </source>
</evidence>
<evidence type="ECO:0000256" key="6">
    <source>
        <dbReference type="ARBA" id="ARBA00022801"/>
    </source>
</evidence>
<evidence type="ECO:0000256" key="9">
    <source>
        <dbReference type="ARBA" id="ARBA00034075"/>
    </source>
</evidence>
<comment type="catalytic activity">
    <reaction evidence="9">
        <text>feruloyl-polysaccharide + H2O = ferulate + polysaccharide.</text>
        <dbReference type="EC" id="3.1.1.73"/>
    </reaction>
</comment>
<sequence>MRFPSPNSALLCAGLLFAAAEAASNDKFEQNCGSLPSSLASVVPNATVWFSEFVAAGTNLTFPDNNATCKRPSQVVSNDLCRVALRVPTSNRSEISMEAWLPVNWTGRFLSTGNGGVSGCIQYEDMAYTAGLGFSTVSANNGHNGTGGEAFYNNEDVVTDFAWRSIHTGVVVGKKISEAFYGKTHTKSYFLGCSTGGRQGLKSAQSFPDDFDGIVAGAPAAAFVNLTSGSGNLYKILGDQDAPTYVSSDLWAAIHEDILKQCDGIDGVIDGVIEDPELCLYRPESFICAPDATNTTSCLTPAQADAVRLVFSPVYGVNGSLVYPRMQPGSEIVASKRLYAGPFQYTNDWYRYAIYNDPSWDPASLDSEQMEFASNKNPGNIQTWEGDLSALRDRGSKLLHYHGLMDGLISSENSPRYYNHVARTMGLTVEEIDEFYRFFRISGMAHCTGGDGAHAIGNEQGNMESLDPEENALMAMVRWVEEGIAPETLIGTKWKGDTKDTGVAYKRAHCKYPARNVYVGSGDGTDQEGWKCVGGGLGDAKAEL</sequence>
<dbReference type="InterPro" id="IPR011118">
    <property type="entry name" value="Tannase/feruloyl_esterase"/>
</dbReference>
<dbReference type="EC" id="3.1.1.-" evidence="10"/>
<keyword evidence="4" id="KW-0479">Metal-binding</keyword>
<keyword evidence="3" id="KW-0119">Carbohydrate metabolism</keyword>
<evidence type="ECO:0000256" key="1">
    <source>
        <dbReference type="ARBA" id="ARBA00006249"/>
    </source>
</evidence>
<keyword evidence="3" id="KW-0858">Xylan degradation</keyword>
<organism evidence="11 12">
    <name type="scientific">Phyllosticta citriasiana</name>
    <dbReference type="NCBI Taxonomy" id="595635"/>
    <lineage>
        <taxon>Eukaryota</taxon>
        <taxon>Fungi</taxon>
        <taxon>Dikarya</taxon>
        <taxon>Ascomycota</taxon>
        <taxon>Pezizomycotina</taxon>
        <taxon>Dothideomycetes</taxon>
        <taxon>Dothideomycetes incertae sedis</taxon>
        <taxon>Botryosphaeriales</taxon>
        <taxon>Phyllostictaceae</taxon>
        <taxon>Phyllosticta</taxon>
    </lineage>
</organism>
<keyword evidence="2" id="KW-0719">Serine esterase</keyword>